<dbReference type="EMBL" id="BDGG01000004">
    <property type="protein sequence ID" value="GAU97986.1"/>
    <property type="molecule type" value="Genomic_DNA"/>
</dbReference>
<dbReference type="InterPro" id="IPR046336">
    <property type="entry name" value="Lon_prtase_N_sf"/>
</dbReference>
<dbReference type="GO" id="GO:0008270">
    <property type="term" value="F:zinc ion binding"/>
    <property type="evidence" value="ECO:0007669"/>
    <property type="project" value="UniProtKB-KW"/>
</dbReference>
<protein>
    <recommendedName>
        <fullName evidence="9">RING-type domain-containing protein</fullName>
    </recommendedName>
</protein>
<dbReference type="Proteomes" id="UP000186922">
    <property type="component" value="Unassembled WGS sequence"/>
</dbReference>
<dbReference type="InterPro" id="IPR011990">
    <property type="entry name" value="TPR-like_helical_dom_sf"/>
</dbReference>
<dbReference type="CDD" id="cd16514">
    <property type="entry name" value="RING-HC_LONFs_rpt2"/>
    <property type="match status" value="1"/>
</dbReference>
<dbReference type="Gene3D" id="3.30.40.10">
    <property type="entry name" value="Zinc/RING finger domain, C3HC4 (zinc finger)"/>
    <property type="match status" value="2"/>
</dbReference>
<evidence type="ECO:0000313" key="8">
    <source>
        <dbReference type="Proteomes" id="UP000186922"/>
    </source>
</evidence>
<evidence type="ECO:0000256" key="4">
    <source>
        <dbReference type="PROSITE-ProRule" id="PRU00175"/>
    </source>
</evidence>
<dbReference type="GO" id="GO:0005737">
    <property type="term" value="C:cytoplasm"/>
    <property type="evidence" value="ECO:0007669"/>
    <property type="project" value="UniProtKB-ARBA"/>
</dbReference>
<feature type="domain" description="Lon N-terminal" evidence="6">
    <location>
        <begin position="445"/>
        <end position="649"/>
    </location>
</feature>
<dbReference type="GO" id="GO:0061630">
    <property type="term" value="F:ubiquitin protein ligase activity"/>
    <property type="evidence" value="ECO:0007669"/>
    <property type="project" value="TreeGrafter"/>
</dbReference>
<feature type="domain" description="RING-type" evidence="5">
    <location>
        <begin position="356"/>
        <end position="394"/>
    </location>
</feature>
<dbReference type="InterPro" id="IPR001841">
    <property type="entry name" value="Znf_RING"/>
</dbReference>
<dbReference type="InterPro" id="IPR003111">
    <property type="entry name" value="Lon_prtase_N"/>
</dbReference>
<dbReference type="Gene3D" id="1.25.40.10">
    <property type="entry name" value="Tetratricopeptide repeat domain"/>
    <property type="match status" value="1"/>
</dbReference>
<evidence type="ECO:0000313" key="7">
    <source>
        <dbReference type="EMBL" id="GAU97986.1"/>
    </source>
</evidence>
<dbReference type="Gene3D" id="2.30.130.40">
    <property type="entry name" value="LON domain-like"/>
    <property type="match status" value="1"/>
</dbReference>
<sequence>MDKSQEDLLKRERVVDAFLHALPTTETLKLSQITNMLDAFVYRFISYYPTLHVPAMLNEVYRTSVDGSGADIFTCGSCGQLFEDPVTLFCPDDSHTFCKNCVKDAHRCTTCGSSVPIEFSSGISPSLTIQALLDYVFPRKMKCYENRKQGNRLIKNGDFRGAIGKYTEAIEHDGNSAVLFSNRCQAYTLLEDYTSALSDADRTIALRPLWSKGHYRRAIILSRMDNVQAALESTLLLMLLDRTVMATRDLLKDQFRRFLTKEIGIRLNAEVESSSESARGSDPSAEAEVSRQDLTTILQRLENTVHSTKTSMVGKIIEEAENSAEKQIAASKSSHTDSNELPAGASPEKLEELLTCTLCYRLLYRPITPNCGHSFCGVCLQRVLDFKPSCPQCRHDLSIYLAYRQFGVSEVLQKFIARYLPTQLVERTTVHQTEMQSLSKITEEEMEVAIFVLNAAYPGMPFSLHVFEPRYRLMMRQAMESGSRIFGMCEYTGSRGETFADIGTMLYINHLEHTEDGRCFVSAIGQRRFKVLSRGMRDGYHTAVVKYIEDDPIPAEELDDLERLQESAYVLVRARFGSLSPSSLEAVSDNFGPLPPKPSLTDCSPDGPSWIWWVAAVVSTLFSTSIPLLAKTNLRNRLQTILRVFRHSALAFQPDE</sequence>
<evidence type="ECO:0000256" key="1">
    <source>
        <dbReference type="ARBA" id="ARBA00022723"/>
    </source>
</evidence>
<dbReference type="PANTHER" id="PTHR23327">
    <property type="entry name" value="RING FINGER PROTEIN 127"/>
    <property type="match status" value="1"/>
</dbReference>
<evidence type="ECO:0000259" key="5">
    <source>
        <dbReference type="PROSITE" id="PS50089"/>
    </source>
</evidence>
<dbReference type="PROSITE" id="PS50089">
    <property type="entry name" value="ZF_RING_2"/>
    <property type="match status" value="1"/>
</dbReference>
<keyword evidence="2 4" id="KW-0863">Zinc-finger</keyword>
<dbReference type="PROSITE" id="PS51787">
    <property type="entry name" value="LON_N"/>
    <property type="match status" value="1"/>
</dbReference>
<dbReference type="SUPFAM" id="SSF57850">
    <property type="entry name" value="RING/U-box"/>
    <property type="match status" value="2"/>
</dbReference>
<evidence type="ECO:0000256" key="2">
    <source>
        <dbReference type="ARBA" id="ARBA00022771"/>
    </source>
</evidence>
<dbReference type="InterPro" id="IPR017907">
    <property type="entry name" value="Znf_RING_CS"/>
</dbReference>
<dbReference type="SUPFAM" id="SSF48452">
    <property type="entry name" value="TPR-like"/>
    <property type="match status" value="1"/>
</dbReference>
<evidence type="ECO:0000259" key="6">
    <source>
        <dbReference type="PROSITE" id="PS51787"/>
    </source>
</evidence>
<dbReference type="SUPFAM" id="SSF88697">
    <property type="entry name" value="PUA domain-like"/>
    <property type="match status" value="1"/>
</dbReference>
<dbReference type="SMART" id="SM00464">
    <property type="entry name" value="LON"/>
    <property type="match status" value="1"/>
</dbReference>
<dbReference type="AlphaFoldDB" id="A0A1D1V8J0"/>
<dbReference type="Pfam" id="PF13923">
    <property type="entry name" value="zf-C3HC4_2"/>
    <property type="match status" value="1"/>
</dbReference>
<dbReference type="InterPro" id="IPR015947">
    <property type="entry name" value="PUA-like_sf"/>
</dbReference>
<dbReference type="STRING" id="947166.A0A1D1V8J0"/>
<dbReference type="PROSITE" id="PS00518">
    <property type="entry name" value="ZF_RING_1"/>
    <property type="match status" value="1"/>
</dbReference>
<dbReference type="PANTHER" id="PTHR23327:SF42">
    <property type="entry name" value="LON PEPTIDASE N-TERMINAL DOMAIN AND RING FINGER PROTEIN C14F5.10C"/>
    <property type="match status" value="1"/>
</dbReference>
<comment type="caution">
    <text evidence="7">The sequence shown here is derived from an EMBL/GenBank/DDBJ whole genome shotgun (WGS) entry which is preliminary data.</text>
</comment>
<dbReference type="SMART" id="SM00184">
    <property type="entry name" value="RING"/>
    <property type="match status" value="2"/>
</dbReference>
<dbReference type="InterPro" id="IPR013083">
    <property type="entry name" value="Znf_RING/FYVE/PHD"/>
</dbReference>
<organism evidence="7 8">
    <name type="scientific">Ramazzottius varieornatus</name>
    <name type="common">Water bear</name>
    <name type="synonym">Tardigrade</name>
    <dbReference type="NCBI Taxonomy" id="947166"/>
    <lineage>
        <taxon>Eukaryota</taxon>
        <taxon>Metazoa</taxon>
        <taxon>Ecdysozoa</taxon>
        <taxon>Tardigrada</taxon>
        <taxon>Eutardigrada</taxon>
        <taxon>Parachela</taxon>
        <taxon>Hypsibioidea</taxon>
        <taxon>Ramazzottiidae</taxon>
        <taxon>Ramazzottius</taxon>
    </lineage>
</organism>
<accession>A0A1D1V8J0</accession>
<keyword evidence="8" id="KW-1185">Reference proteome</keyword>
<dbReference type="OrthoDB" id="264917at2759"/>
<reference evidence="7 8" key="1">
    <citation type="journal article" date="2016" name="Nat. Commun.">
        <title>Extremotolerant tardigrade genome and improved radiotolerance of human cultured cells by tardigrade-unique protein.</title>
        <authorList>
            <person name="Hashimoto T."/>
            <person name="Horikawa D.D."/>
            <person name="Saito Y."/>
            <person name="Kuwahara H."/>
            <person name="Kozuka-Hata H."/>
            <person name="Shin-I T."/>
            <person name="Minakuchi Y."/>
            <person name="Ohishi K."/>
            <person name="Motoyama A."/>
            <person name="Aizu T."/>
            <person name="Enomoto A."/>
            <person name="Kondo K."/>
            <person name="Tanaka S."/>
            <person name="Hara Y."/>
            <person name="Koshikawa S."/>
            <person name="Sagara H."/>
            <person name="Miura T."/>
            <person name="Yokobori S."/>
            <person name="Miyagawa K."/>
            <person name="Suzuki Y."/>
            <person name="Kubo T."/>
            <person name="Oyama M."/>
            <person name="Kohara Y."/>
            <person name="Fujiyama A."/>
            <person name="Arakawa K."/>
            <person name="Katayama T."/>
            <person name="Toyoda A."/>
            <person name="Kunieda T."/>
        </authorList>
    </citation>
    <scope>NUCLEOTIDE SEQUENCE [LARGE SCALE GENOMIC DNA]</scope>
    <source>
        <strain evidence="7 8">YOKOZUNA-1</strain>
    </source>
</reference>
<gene>
    <name evidence="7" type="primary">RvY_09195</name>
    <name evidence="7" type="synonym">RvY_09195.1</name>
    <name evidence="7" type="ORF">RvY_09195-1</name>
</gene>
<keyword evidence="3" id="KW-0862">Zinc</keyword>
<evidence type="ECO:0008006" key="9">
    <source>
        <dbReference type="Google" id="ProtNLM"/>
    </source>
</evidence>
<keyword evidence="1" id="KW-0479">Metal-binding</keyword>
<dbReference type="Pfam" id="PF02190">
    <property type="entry name" value="LON_substr_bdg"/>
    <property type="match status" value="1"/>
</dbReference>
<evidence type="ECO:0000256" key="3">
    <source>
        <dbReference type="ARBA" id="ARBA00022833"/>
    </source>
</evidence>
<name>A0A1D1V8J0_RAMVA</name>
<proteinExistence type="predicted"/>